<gene>
    <name evidence="1" type="ORF">NCTC10801_00551</name>
</gene>
<dbReference type="InterPro" id="IPR029024">
    <property type="entry name" value="TerB-like"/>
</dbReference>
<dbReference type="Gene3D" id="1.10.3680.10">
    <property type="entry name" value="TerB-like"/>
    <property type="match status" value="1"/>
</dbReference>
<organism evidence="1 2">
    <name type="scientific">[Actinobacillus] rossii</name>
    <dbReference type="NCBI Taxonomy" id="123820"/>
    <lineage>
        <taxon>Bacteria</taxon>
        <taxon>Pseudomonadati</taxon>
        <taxon>Pseudomonadota</taxon>
        <taxon>Gammaproteobacteria</taxon>
        <taxon>Pasteurellales</taxon>
        <taxon>Pasteurellaceae</taxon>
    </lineage>
</organism>
<name>A0A380TPD8_9PAST</name>
<dbReference type="InterPro" id="IPR007486">
    <property type="entry name" value="YebE"/>
</dbReference>
<evidence type="ECO:0000313" key="2">
    <source>
        <dbReference type="Proteomes" id="UP000254649"/>
    </source>
</evidence>
<proteinExistence type="predicted"/>
<dbReference type="EMBL" id="UFRQ01000003">
    <property type="protein sequence ID" value="SUT88627.1"/>
    <property type="molecule type" value="Genomic_DNA"/>
</dbReference>
<dbReference type="CDD" id="cd07178">
    <property type="entry name" value="terB_like_YebE"/>
    <property type="match status" value="1"/>
</dbReference>
<evidence type="ECO:0000313" key="1">
    <source>
        <dbReference type="EMBL" id="SUT88627.1"/>
    </source>
</evidence>
<dbReference type="Proteomes" id="UP000254649">
    <property type="component" value="Unassembled WGS sequence"/>
</dbReference>
<protein>
    <submittedName>
        <fullName evidence="1">Protein of uncharacterized function (DUF533)</fullName>
    </submittedName>
</protein>
<accession>A0A380TPD8</accession>
<dbReference type="SUPFAM" id="SSF158682">
    <property type="entry name" value="TerB-like"/>
    <property type="match status" value="1"/>
</dbReference>
<dbReference type="Pfam" id="PF04391">
    <property type="entry name" value="DUF533"/>
    <property type="match status" value="1"/>
</dbReference>
<sequence>MVKKWTKHCYFIYLGANEMDFSKVLNQVLNVAQEQVQKTMAGNSTLDKVTKAGGGAAAIGILSMIFGRNGGAGLAKLGSLAALGSLAYQAYQKYQTSQAADSVTADNFAPEQQVADASKVILQTMIAAAATDGAITDDEKQAILAEVGDDVEVQQWVQQEMLHPATSEDIARQVGNNPALAAQVYLAARVVCSDLARKEIVFLAELAQALGLDDKLVEELEKQAGF</sequence>
<dbReference type="AlphaFoldDB" id="A0A380TPD8"/>
<keyword evidence="2" id="KW-1185">Reference proteome</keyword>
<reference evidence="1 2" key="1">
    <citation type="submission" date="2018-06" db="EMBL/GenBank/DDBJ databases">
        <authorList>
            <consortium name="Pathogen Informatics"/>
            <person name="Doyle S."/>
        </authorList>
    </citation>
    <scope>NUCLEOTIDE SEQUENCE [LARGE SCALE GENOMIC DNA]</scope>
    <source>
        <strain evidence="1 2">NCTC10801</strain>
    </source>
</reference>